<accession>A0A9P8SUB3</accession>
<proteinExistence type="predicted"/>
<evidence type="ECO:0000313" key="2">
    <source>
        <dbReference type="EMBL" id="KAH1908942.1"/>
    </source>
</evidence>
<feature type="compositionally biased region" description="Polar residues" evidence="1">
    <location>
        <begin position="12"/>
        <end position="31"/>
    </location>
</feature>
<gene>
    <name evidence="2" type="ORF">KXV57_002435</name>
</gene>
<reference evidence="2" key="1">
    <citation type="submission" date="2021-08" db="EMBL/GenBank/DDBJ databases">
        <title>Global Aspergillus fumigatus from environmental and clinical sources.</title>
        <authorList>
            <person name="Barber A."/>
            <person name="Sae-Ong T."/>
        </authorList>
    </citation>
    <scope>NUCLEOTIDE SEQUENCE</scope>
    <source>
        <strain evidence="2">NRZ-2016-071</strain>
    </source>
</reference>
<dbReference type="AlphaFoldDB" id="A0A9P8SUB3"/>
<evidence type="ECO:0000256" key="1">
    <source>
        <dbReference type="SAM" id="MobiDB-lite"/>
    </source>
</evidence>
<comment type="caution">
    <text evidence="2">The sequence shown here is derived from an EMBL/GenBank/DDBJ whole genome shotgun (WGS) entry which is preliminary data.</text>
</comment>
<organism evidence="2 3">
    <name type="scientific">Aspergillus fumigatus</name>
    <name type="common">Neosartorya fumigata</name>
    <dbReference type="NCBI Taxonomy" id="746128"/>
    <lineage>
        <taxon>Eukaryota</taxon>
        <taxon>Fungi</taxon>
        <taxon>Dikarya</taxon>
        <taxon>Ascomycota</taxon>
        <taxon>Pezizomycotina</taxon>
        <taxon>Eurotiomycetes</taxon>
        <taxon>Eurotiomycetidae</taxon>
        <taxon>Eurotiales</taxon>
        <taxon>Aspergillaceae</taxon>
        <taxon>Aspergillus</taxon>
        <taxon>Aspergillus subgen. Fumigati</taxon>
    </lineage>
</organism>
<dbReference type="Proteomes" id="UP000813423">
    <property type="component" value="Unassembled WGS sequence"/>
</dbReference>
<sequence>MDKLAGLASKLGGSQSTPANQTQGEPQSQQEDLLDKGLDALEQRLGGGKIDPAQLRSTNEKITDAAREQFEKATG</sequence>
<evidence type="ECO:0000313" key="3">
    <source>
        <dbReference type="Proteomes" id="UP000813423"/>
    </source>
</evidence>
<dbReference type="EMBL" id="JAIBSC010000016">
    <property type="protein sequence ID" value="KAH1908942.1"/>
    <property type="molecule type" value="Genomic_DNA"/>
</dbReference>
<feature type="region of interest" description="Disordered" evidence="1">
    <location>
        <begin position="1"/>
        <end position="31"/>
    </location>
</feature>
<name>A0A9P8SUB3_ASPFM</name>
<protein>
    <submittedName>
        <fullName evidence="2">Uncharacterized protein</fullName>
    </submittedName>
</protein>